<reference evidence="1" key="1">
    <citation type="submission" date="2013-04" db="EMBL/GenBank/DDBJ databases">
        <authorList>
            <person name="Qu J."/>
            <person name="Murali S.C."/>
            <person name="Bandaranaike D."/>
            <person name="Bellair M."/>
            <person name="Blankenburg K."/>
            <person name="Chao H."/>
            <person name="Dinh H."/>
            <person name="Doddapaneni H."/>
            <person name="Downs B."/>
            <person name="Dugan-Rocha S."/>
            <person name="Elkadiri S."/>
            <person name="Gnanaolivu R.D."/>
            <person name="Hernandez B."/>
            <person name="Javaid M."/>
            <person name="Jayaseelan J.C."/>
            <person name="Lee S."/>
            <person name="Li M."/>
            <person name="Ming W."/>
            <person name="Munidasa M."/>
            <person name="Muniz J."/>
            <person name="Nguyen L."/>
            <person name="Ongeri F."/>
            <person name="Osuji N."/>
            <person name="Pu L.-L."/>
            <person name="Puazo M."/>
            <person name="Qu C."/>
            <person name="Quiroz J."/>
            <person name="Raj R."/>
            <person name="Weissenberger G."/>
            <person name="Xin Y."/>
            <person name="Zou X."/>
            <person name="Han Y."/>
            <person name="Richards S."/>
            <person name="Worley K."/>
            <person name="Muzny D."/>
            <person name="Gibbs R."/>
        </authorList>
    </citation>
    <scope>NUCLEOTIDE SEQUENCE</scope>
    <source>
        <strain evidence="1">Sampled in the wild</strain>
    </source>
</reference>
<dbReference type="Proteomes" id="UP000792457">
    <property type="component" value="Unassembled WGS sequence"/>
</dbReference>
<dbReference type="EMBL" id="KZ310088">
    <property type="protein sequence ID" value="KAG8239837.1"/>
    <property type="molecule type" value="Genomic_DNA"/>
</dbReference>
<evidence type="ECO:0000313" key="1">
    <source>
        <dbReference type="EMBL" id="KAG8239837.1"/>
    </source>
</evidence>
<reference evidence="1" key="2">
    <citation type="submission" date="2017-10" db="EMBL/GenBank/DDBJ databases">
        <title>Ladona fulva Genome sequencing and assembly.</title>
        <authorList>
            <person name="Murali S."/>
            <person name="Richards S."/>
            <person name="Bandaranaike D."/>
            <person name="Bellair M."/>
            <person name="Blankenburg K."/>
            <person name="Chao H."/>
            <person name="Dinh H."/>
            <person name="Doddapaneni H."/>
            <person name="Dugan-Rocha S."/>
            <person name="Elkadiri S."/>
            <person name="Gnanaolivu R."/>
            <person name="Hernandez B."/>
            <person name="Skinner E."/>
            <person name="Javaid M."/>
            <person name="Lee S."/>
            <person name="Li M."/>
            <person name="Ming W."/>
            <person name="Munidasa M."/>
            <person name="Muniz J."/>
            <person name="Nguyen L."/>
            <person name="Hughes D."/>
            <person name="Osuji N."/>
            <person name="Pu L.-L."/>
            <person name="Puazo M."/>
            <person name="Qu C."/>
            <person name="Quiroz J."/>
            <person name="Raj R."/>
            <person name="Weissenberger G."/>
            <person name="Xin Y."/>
            <person name="Zou X."/>
            <person name="Han Y."/>
            <person name="Worley K."/>
            <person name="Muzny D."/>
            <person name="Gibbs R."/>
        </authorList>
    </citation>
    <scope>NUCLEOTIDE SEQUENCE</scope>
    <source>
        <strain evidence="1">Sampled in the wild</strain>
    </source>
</reference>
<dbReference type="OrthoDB" id="5984724at2759"/>
<proteinExistence type="predicted"/>
<dbReference type="SUPFAM" id="SSF53098">
    <property type="entry name" value="Ribonuclease H-like"/>
    <property type="match status" value="1"/>
</dbReference>
<dbReference type="InterPro" id="IPR012337">
    <property type="entry name" value="RNaseH-like_sf"/>
</dbReference>
<evidence type="ECO:0008006" key="3">
    <source>
        <dbReference type="Google" id="ProtNLM"/>
    </source>
</evidence>
<dbReference type="PANTHER" id="PTHR47331">
    <property type="entry name" value="PHD-TYPE DOMAIN-CONTAINING PROTEIN"/>
    <property type="match status" value="1"/>
</dbReference>
<gene>
    <name evidence="1" type="ORF">J437_LFUL011463</name>
</gene>
<sequence length="164" mass="18604">MQATRAYLGQRFWIVRSRVVVKLNNCTISTRFRGQSGTQQMGDLPKQRVKPERPFSSAGLDYAGPFLLRTTKGRGHKSSKGYICLFICMVTKAVHLECVSDLSTHSFLLAFRRFVSRRGVCSNLYSDNATTFQGAAQELKAMFKKSSPFYKEVDCQLNNAETQW</sequence>
<dbReference type="GO" id="GO:0003676">
    <property type="term" value="F:nucleic acid binding"/>
    <property type="evidence" value="ECO:0007669"/>
    <property type="project" value="InterPro"/>
</dbReference>
<dbReference type="Gene3D" id="3.30.420.10">
    <property type="entry name" value="Ribonuclease H-like superfamily/Ribonuclease H"/>
    <property type="match status" value="1"/>
</dbReference>
<protein>
    <recommendedName>
        <fullName evidence="3">Integrase catalytic domain-containing protein</fullName>
    </recommendedName>
</protein>
<organism evidence="1 2">
    <name type="scientific">Ladona fulva</name>
    <name type="common">Scarce chaser dragonfly</name>
    <name type="synonym">Libellula fulva</name>
    <dbReference type="NCBI Taxonomy" id="123851"/>
    <lineage>
        <taxon>Eukaryota</taxon>
        <taxon>Metazoa</taxon>
        <taxon>Ecdysozoa</taxon>
        <taxon>Arthropoda</taxon>
        <taxon>Hexapoda</taxon>
        <taxon>Insecta</taxon>
        <taxon>Pterygota</taxon>
        <taxon>Palaeoptera</taxon>
        <taxon>Odonata</taxon>
        <taxon>Epiprocta</taxon>
        <taxon>Anisoptera</taxon>
        <taxon>Libelluloidea</taxon>
        <taxon>Libellulidae</taxon>
        <taxon>Ladona</taxon>
    </lineage>
</organism>
<accession>A0A8K0KRF2</accession>
<name>A0A8K0KRF2_LADFU</name>
<dbReference type="InterPro" id="IPR036397">
    <property type="entry name" value="RNaseH_sf"/>
</dbReference>
<evidence type="ECO:0000313" key="2">
    <source>
        <dbReference type="Proteomes" id="UP000792457"/>
    </source>
</evidence>
<keyword evidence="2" id="KW-1185">Reference proteome</keyword>
<dbReference type="AlphaFoldDB" id="A0A8K0KRF2"/>
<comment type="caution">
    <text evidence="1">The sequence shown here is derived from an EMBL/GenBank/DDBJ whole genome shotgun (WGS) entry which is preliminary data.</text>
</comment>